<name>A0A167U9C5_9AGAM</name>
<feature type="compositionally biased region" description="Basic and acidic residues" evidence="1">
    <location>
        <begin position="89"/>
        <end position="104"/>
    </location>
</feature>
<organism evidence="2 3">
    <name type="scientific">Athelia psychrophila</name>
    <dbReference type="NCBI Taxonomy" id="1759441"/>
    <lineage>
        <taxon>Eukaryota</taxon>
        <taxon>Fungi</taxon>
        <taxon>Dikarya</taxon>
        <taxon>Basidiomycota</taxon>
        <taxon>Agaricomycotina</taxon>
        <taxon>Agaricomycetes</taxon>
        <taxon>Agaricomycetidae</taxon>
        <taxon>Atheliales</taxon>
        <taxon>Atheliaceae</taxon>
        <taxon>Athelia</taxon>
    </lineage>
</organism>
<keyword evidence="3" id="KW-1185">Reference proteome</keyword>
<dbReference type="Proteomes" id="UP000076532">
    <property type="component" value="Unassembled WGS sequence"/>
</dbReference>
<evidence type="ECO:0000313" key="3">
    <source>
        <dbReference type="Proteomes" id="UP000076532"/>
    </source>
</evidence>
<proteinExistence type="predicted"/>
<sequence>MSESASEYEWPVNMMDTRTLDRSETWQTETEDHVEMVAYRAPSGAPIKHRSGSQSTCTFGAGDQTGRGLIGDANLIGATVAVLRGAKGLQDRRNENKLGTHDLQGKVPYRTKLPQELTPRPRSQDGRTNGAPGTLLTAPPLVLSDEKAY</sequence>
<dbReference type="EMBL" id="KV418015">
    <property type="protein sequence ID" value="KZP03716.1"/>
    <property type="molecule type" value="Genomic_DNA"/>
</dbReference>
<feature type="region of interest" description="Disordered" evidence="1">
    <location>
        <begin position="88"/>
        <end position="149"/>
    </location>
</feature>
<evidence type="ECO:0000313" key="2">
    <source>
        <dbReference type="EMBL" id="KZP03716.1"/>
    </source>
</evidence>
<reference evidence="2 3" key="1">
    <citation type="journal article" date="2016" name="Mol. Biol. Evol.">
        <title>Comparative Genomics of Early-Diverging Mushroom-Forming Fungi Provides Insights into the Origins of Lignocellulose Decay Capabilities.</title>
        <authorList>
            <person name="Nagy L.G."/>
            <person name="Riley R."/>
            <person name="Tritt A."/>
            <person name="Adam C."/>
            <person name="Daum C."/>
            <person name="Floudas D."/>
            <person name="Sun H."/>
            <person name="Yadav J.S."/>
            <person name="Pangilinan J."/>
            <person name="Larsson K.H."/>
            <person name="Matsuura K."/>
            <person name="Barry K."/>
            <person name="Labutti K."/>
            <person name="Kuo R."/>
            <person name="Ohm R.A."/>
            <person name="Bhattacharya S.S."/>
            <person name="Shirouzu T."/>
            <person name="Yoshinaga Y."/>
            <person name="Martin F.M."/>
            <person name="Grigoriev I.V."/>
            <person name="Hibbett D.S."/>
        </authorList>
    </citation>
    <scope>NUCLEOTIDE SEQUENCE [LARGE SCALE GENOMIC DNA]</scope>
    <source>
        <strain evidence="2 3">CBS 109695</strain>
    </source>
</reference>
<dbReference type="AlphaFoldDB" id="A0A167U9C5"/>
<gene>
    <name evidence="2" type="ORF">FIBSPDRAFT_904809</name>
</gene>
<accession>A0A167U9C5</accession>
<evidence type="ECO:0000256" key="1">
    <source>
        <dbReference type="SAM" id="MobiDB-lite"/>
    </source>
</evidence>
<protein>
    <submittedName>
        <fullName evidence="2">Uncharacterized protein</fullName>
    </submittedName>
</protein>